<dbReference type="EMBL" id="CXWD01000029">
    <property type="protein sequence ID" value="CTQ76833.1"/>
    <property type="molecule type" value="Genomic_DNA"/>
</dbReference>
<protein>
    <submittedName>
        <fullName evidence="2">Uncharacterized protein</fullName>
    </submittedName>
</protein>
<evidence type="ECO:0000256" key="1">
    <source>
        <dbReference type="SAM" id="Phobius"/>
    </source>
</evidence>
<gene>
    <name evidence="2" type="ORF">LAX5112_04719</name>
</gene>
<keyword evidence="3" id="KW-1185">Reference proteome</keyword>
<evidence type="ECO:0000313" key="3">
    <source>
        <dbReference type="Proteomes" id="UP000053235"/>
    </source>
</evidence>
<accession>A0A0M7ASS5</accession>
<feature type="transmembrane region" description="Helical" evidence="1">
    <location>
        <begin position="112"/>
        <end position="135"/>
    </location>
</feature>
<keyword evidence="1" id="KW-1133">Transmembrane helix</keyword>
<feature type="transmembrane region" description="Helical" evidence="1">
    <location>
        <begin position="6"/>
        <end position="26"/>
    </location>
</feature>
<name>A0A0M7ASS5_9HYPH</name>
<dbReference type="OrthoDB" id="7678447at2"/>
<reference evidence="3" key="1">
    <citation type="submission" date="2015-07" db="EMBL/GenBank/DDBJ databases">
        <authorList>
            <person name="Rodrigo-Torres Lidia"/>
            <person name="Arahal R.David."/>
        </authorList>
    </citation>
    <scope>NUCLEOTIDE SEQUENCE [LARGE SCALE GENOMIC DNA]</scope>
    <source>
        <strain evidence="3">CECT 5112</strain>
    </source>
</reference>
<feature type="transmembrane region" description="Helical" evidence="1">
    <location>
        <begin position="47"/>
        <end position="75"/>
    </location>
</feature>
<sequence>MVFHVIGFWLLMLSIPLWGYRFFLTSKLAYREKKIFRRLLDHADERAYFFALKLFGFLVALSAAVLAMVAGLGYIKHGSTQIGSYREVIRSRIYSGVDPVDQALDTFHYDQWLPIAILTTCALLSISFTLVATALRDISLLNRLRKRLKKVPQAMKTAPKA</sequence>
<evidence type="ECO:0000313" key="2">
    <source>
        <dbReference type="EMBL" id="CTQ76833.1"/>
    </source>
</evidence>
<organism evidence="2 3">
    <name type="scientific">Roseibium alexandrii</name>
    <dbReference type="NCBI Taxonomy" id="388408"/>
    <lineage>
        <taxon>Bacteria</taxon>
        <taxon>Pseudomonadati</taxon>
        <taxon>Pseudomonadota</taxon>
        <taxon>Alphaproteobacteria</taxon>
        <taxon>Hyphomicrobiales</taxon>
        <taxon>Stappiaceae</taxon>
        <taxon>Roseibium</taxon>
    </lineage>
</organism>
<proteinExistence type="predicted"/>
<keyword evidence="1" id="KW-0812">Transmembrane</keyword>
<keyword evidence="1" id="KW-0472">Membrane</keyword>
<dbReference type="AlphaFoldDB" id="A0A0M7ASS5"/>
<dbReference type="RefSeq" id="WP_008195981.1">
    <property type="nucleotide sequence ID" value="NZ_CXWD01000029.1"/>
</dbReference>
<dbReference type="Proteomes" id="UP000053235">
    <property type="component" value="Unassembled WGS sequence"/>
</dbReference>